<keyword evidence="3" id="KW-1185">Reference proteome</keyword>
<proteinExistence type="predicted"/>
<dbReference type="Proteomes" id="UP001305414">
    <property type="component" value="Unassembled WGS sequence"/>
</dbReference>
<feature type="chain" id="PRO_5042842049" evidence="1">
    <location>
        <begin position="22"/>
        <end position="182"/>
    </location>
</feature>
<comment type="caution">
    <text evidence="2">The sequence shown here is derived from an EMBL/GenBank/DDBJ whole genome shotgun (WGS) entry which is preliminary data.</text>
</comment>
<evidence type="ECO:0000256" key="1">
    <source>
        <dbReference type="SAM" id="SignalP"/>
    </source>
</evidence>
<evidence type="ECO:0000313" key="2">
    <source>
        <dbReference type="EMBL" id="KAK5633572.1"/>
    </source>
</evidence>
<evidence type="ECO:0000313" key="3">
    <source>
        <dbReference type="Proteomes" id="UP001305414"/>
    </source>
</evidence>
<gene>
    <name evidence="2" type="ORF">RRF57_009286</name>
</gene>
<sequence length="182" mass="20485">MARVIFSASLALFLLNVSILSRIGDDLDDPVEDHQARFKNTYVPPLYPTVGKLQGKHIKICLSSSTRVTQVFVEYFTNVRCVMSANANRQLVYGARSIQFYNTEIDQLREDANALTEQLVTTLLLLGVTLAEHSRLGDAEPPLREVRERMDADGFASYPIESLVYAQVLASMLQSRNQFERA</sequence>
<protein>
    <submittedName>
        <fullName evidence="2">Uncharacterized protein</fullName>
    </submittedName>
</protein>
<name>A0AAN7Z7R1_9PEZI</name>
<dbReference type="EMBL" id="JAWHQM010000033">
    <property type="protein sequence ID" value="KAK5633572.1"/>
    <property type="molecule type" value="Genomic_DNA"/>
</dbReference>
<organism evidence="2 3">
    <name type="scientific">Xylaria bambusicola</name>
    <dbReference type="NCBI Taxonomy" id="326684"/>
    <lineage>
        <taxon>Eukaryota</taxon>
        <taxon>Fungi</taxon>
        <taxon>Dikarya</taxon>
        <taxon>Ascomycota</taxon>
        <taxon>Pezizomycotina</taxon>
        <taxon>Sordariomycetes</taxon>
        <taxon>Xylariomycetidae</taxon>
        <taxon>Xylariales</taxon>
        <taxon>Xylariaceae</taxon>
        <taxon>Xylaria</taxon>
    </lineage>
</organism>
<accession>A0AAN7Z7R1</accession>
<feature type="signal peptide" evidence="1">
    <location>
        <begin position="1"/>
        <end position="21"/>
    </location>
</feature>
<dbReference type="AlphaFoldDB" id="A0AAN7Z7R1"/>
<reference evidence="2 3" key="1">
    <citation type="submission" date="2023-10" db="EMBL/GenBank/DDBJ databases">
        <title>Draft genome sequence of Xylaria bambusicola isolate GMP-LS, the root and basal stem rot pathogen of sugarcane in Indonesia.</title>
        <authorList>
            <person name="Selvaraj P."/>
            <person name="Muralishankar V."/>
            <person name="Muruganantham S."/>
            <person name="Sp S."/>
            <person name="Haryani S."/>
            <person name="Lau K.J.X."/>
            <person name="Naqvi N.I."/>
        </authorList>
    </citation>
    <scope>NUCLEOTIDE SEQUENCE [LARGE SCALE GENOMIC DNA]</scope>
    <source>
        <strain evidence="2">GMP-LS</strain>
    </source>
</reference>
<keyword evidence="1" id="KW-0732">Signal</keyword>